<dbReference type="Proteomes" id="UP001201812">
    <property type="component" value="Unassembled WGS sequence"/>
</dbReference>
<protein>
    <submittedName>
        <fullName evidence="3">Uncharacterized protein</fullName>
    </submittedName>
</protein>
<sequence length="296" mass="33935">MDNNLSATMDDQASAPQIVCTRIQARRTRAIGLQYVALGFVLFNLIYGCVMFLVSPRFSYLVRELLAFWIIYMIALILALLALKDKKSILLYPVIAATLLIILVCSILWSYDVTNVIYCAWINRDEYQNISSTDSVYMAFGYQSEDDAERITEGFLSCPPKTTSYNDYMQTFILRSSLYALLFFVICMEKLIELVIFYRLVKIFRIISDERRNFGNSDTLPGCSYIVPRTPPVCEKNPGESDDDMVVFERVNRQLQFKENARVRDYAANGNGRYIKPPAPRSRPSFPISNSKRVIA</sequence>
<feature type="transmembrane region" description="Helical" evidence="2">
    <location>
        <begin position="90"/>
        <end position="111"/>
    </location>
</feature>
<reference evidence="3" key="1">
    <citation type="submission" date="2022-01" db="EMBL/GenBank/DDBJ databases">
        <title>Genome Sequence Resource for Two Populations of Ditylenchus destructor, the Migratory Endoparasitic Phytonematode.</title>
        <authorList>
            <person name="Zhang H."/>
            <person name="Lin R."/>
            <person name="Xie B."/>
        </authorList>
    </citation>
    <scope>NUCLEOTIDE SEQUENCE</scope>
    <source>
        <strain evidence="3">BazhouSP</strain>
    </source>
</reference>
<keyword evidence="2" id="KW-0472">Membrane</keyword>
<evidence type="ECO:0000313" key="4">
    <source>
        <dbReference type="Proteomes" id="UP001201812"/>
    </source>
</evidence>
<evidence type="ECO:0000256" key="2">
    <source>
        <dbReference type="SAM" id="Phobius"/>
    </source>
</evidence>
<proteinExistence type="predicted"/>
<feature type="region of interest" description="Disordered" evidence="1">
    <location>
        <begin position="274"/>
        <end position="296"/>
    </location>
</feature>
<keyword evidence="4" id="KW-1185">Reference proteome</keyword>
<dbReference type="EMBL" id="JAKKPZ010000007">
    <property type="protein sequence ID" value="KAI1718911.1"/>
    <property type="molecule type" value="Genomic_DNA"/>
</dbReference>
<accession>A0AAD4N8H7</accession>
<keyword evidence="2" id="KW-0812">Transmembrane</keyword>
<feature type="transmembrane region" description="Helical" evidence="2">
    <location>
        <begin position="66"/>
        <end position="83"/>
    </location>
</feature>
<feature type="compositionally biased region" description="Polar residues" evidence="1">
    <location>
        <begin position="287"/>
        <end position="296"/>
    </location>
</feature>
<evidence type="ECO:0000313" key="3">
    <source>
        <dbReference type="EMBL" id="KAI1718911.1"/>
    </source>
</evidence>
<dbReference type="AlphaFoldDB" id="A0AAD4N8H7"/>
<organism evidence="3 4">
    <name type="scientific">Ditylenchus destructor</name>
    <dbReference type="NCBI Taxonomy" id="166010"/>
    <lineage>
        <taxon>Eukaryota</taxon>
        <taxon>Metazoa</taxon>
        <taxon>Ecdysozoa</taxon>
        <taxon>Nematoda</taxon>
        <taxon>Chromadorea</taxon>
        <taxon>Rhabditida</taxon>
        <taxon>Tylenchina</taxon>
        <taxon>Tylenchomorpha</taxon>
        <taxon>Sphaerularioidea</taxon>
        <taxon>Anguinidae</taxon>
        <taxon>Anguininae</taxon>
        <taxon>Ditylenchus</taxon>
    </lineage>
</organism>
<evidence type="ECO:0000256" key="1">
    <source>
        <dbReference type="SAM" id="MobiDB-lite"/>
    </source>
</evidence>
<feature type="transmembrane region" description="Helical" evidence="2">
    <location>
        <begin position="32"/>
        <end position="54"/>
    </location>
</feature>
<feature type="transmembrane region" description="Helical" evidence="2">
    <location>
        <begin position="178"/>
        <end position="201"/>
    </location>
</feature>
<name>A0AAD4N8H7_9BILA</name>
<gene>
    <name evidence="3" type="ORF">DdX_06024</name>
</gene>
<keyword evidence="2" id="KW-1133">Transmembrane helix</keyword>
<comment type="caution">
    <text evidence="3">The sequence shown here is derived from an EMBL/GenBank/DDBJ whole genome shotgun (WGS) entry which is preliminary data.</text>
</comment>